<evidence type="ECO:0000259" key="3">
    <source>
        <dbReference type="Pfam" id="PF05193"/>
    </source>
</evidence>
<dbReference type="Pfam" id="PF00675">
    <property type="entry name" value="Peptidase_M16"/>
    <property type="match status" value="1"/>
</dbReference>
<feature type="chain" id="PRO_5033989770" evidence="1">
    <location>
        <begin position="19"/>
        <end position="980"/>
    </location>
</feature>
<dbReference type="RefSeq" id="XP_018018215.1">
    <property type="nucleotide sequence ID" value="XM_018162726.1"/>
</dbReference>
<dbReference type="InterPro" id="IPR011765">
    <property type="entry name" value="Pept_M16_N"/>
</dbReference>
<dbReference type="AlphaFoldDB" id="A0A8B7NWW9"/>
<evidence type="ECO:0000313" key="4">
    <source>
        <dbReference type="Proteomes" id="UP000694843"/>
    </source>
</evidence>
<keyword evidence="4" id="KW-1185">Reference proteome</keyword>
<dbReference type="SUPFAM" id="SSF63411">
    <property type="entry name" value="LuxS/MPP-like metallohydrolase"/>
    <property type="match status" value="4"/>
</dbReference>
<protein>
    <submittedName>
        <fullName evidence="5">Uncharacterized protein LOC108674753</fullName>
    </submittedName>
</protein>
<feature type="domain" description="Peptidase M16 C-terminal" evidence="3">
    <location>
        <begin position="225"/>
        <end position="395"/>
    </location>
</feature>
<dbReference type="FunFam" id="3.30.830.10:FF:000031">
    <property type="entry name" value="Putative zinc metalloprotease"/>
    <property type="match status" value="1"/>
</dbReference>
<feature type="domain" description="Peptidase M16 N-terminal" evidence="2">
    <location>
        <begin position="81"/>
        <end position="165"/>
    </location>
</feature>
<dbReference type="Gene3D" id="3.30.830.10">
    <property type="entry name" value="Metalloenzyme, LuxS/M16 peptidase-like"/>
    <property type="match status" value="4"/>
</dbReference>
<proteinExistence type="predicted"/>
<dbReference type="Proteomes" id="UP000694843">
    <property type="component" value="Unplaced"/>
</dbReference>
<feature type="signal peptide" evidence="1">
    <location>
        <begin position="1"/>
        <end position="18"/>
    </location>
</feature>
<dbReference type="FunFam" id="3.30.830.10:FF:000015">
    <property type="entry name" value="Putative zinc metalloprotease"/>
    <property type="match status" value="1"/>
</dbReference>
<accession>A0A8B7NWW9</accession>
<dbReference type="Pfam" id="PF05193">
    <property type="entry name" value="Peptidase_M16_C"/>
    <property type="match status" value="1"/>
</dbReference>
<dbReference type="InterPro" id="IPR007863">
    <property type="entry name" value="Peptidase_M16_C"/>
</dbReference>
<organism evidence="4 5">
    <name type="scientific">Hyalella azteca</name>
    <name type="common">Amphipod</name>
    <dbReference type="NCBI Taxonomy" id="294128"/>
    <lineage>
        <taxon>Eukaryota</taxon>
        <taxon>Metazoa</taxon>
        <taxon>Ecdysozoa</taxon>
        <taxon>Arthropoda</taxon>
        <taxon>Crustacea</taxon>
        <taxon>Multicrustacea</taxon>
        <taxon>Malacostraca</taxon>
        <taxon>Eumalacostraca</taxon>
        <taxon>Peracarida</taxon>
        <taxon>Amphipoda</taxon>
        <taxon>Senticaudata</taxon>
        <taxon>Talitrida</taxon>
        <taxon>Talitroidea</taxon>
        <taxon>Hyalellidae</taxon>
        <taxon>Hyalella</taxon>
    </lineage>
</organism>
<evidence type="ECO:0000313" key="5">
    <source>
        <dbReference type="RefSeq" id="XP_018018215.1"/>
    </source>
</evidence>
<evidence type="ECO:0000256" key="1">
    <source>
        <dbReference type="SAM" id="SignalP"/>
    </source>
</evidence>
<dbReference type="InterPro" id="IPR011249">
    <property type="entry name" value="Metalloenz_LuxS/M16"/>
</dbReference>
<dbReference type="PANTHER" id="PTHR43016:SF16">
    <property type="entry name" value="METALLOPROTEASE, PUTATIVE (AFU_ORTHOLOGUE AFUA_4G07610)-RELATED"/>
    <property type="match status" value="1"/>
</dbReference>
<evidence type="ECO:0000259" key="2">
    <source>
        <dbReference type="Pfam" id="PF00675"/>
    </source>
</evidence>
<dbReference type="OMA" id="PLEHMEM"/>
<dbReference type="GO" id="GO:0046872">
    <property type="term" value="F:metal ion binding"/>
    <property type="evidence" value="ECO:0007669"/>
    <property type="project" value="InterPro"/>
</dbReference>
<dbReference type="KEGG" id="hazt:108674753"/>
<sequence length="980" mass="110458">MKFIRFAALLSLLSYGGAMSPAGANLSSRHAQFFDQLCSITLDNGLVVNKFRSRRTGLHVILARVEGPIVSGYFTLATEALDDDGLPHTLEHLVFLGSEKYPYKGVLDLLANRCLASGTNAWTDTDHTAFTIETAGSEGFLNHLPIYLDHLLYPTLTDASFKTEVYHVTGDGEDAGVVYSEMQSRENSGADRSFLALQRAFYPEPECGYKYETGGLMFNLRNSTTNEKIRAYHREFYRPENLHLIITGQVEASKLFEVLIKFEESILAKGPRPPFTRPWQRPVAPLMASVRKEVVYPSNTEDNGRVLVAWRGPSASKDYRQLLSLSVLMEFLTHSSISALPAAFVEIHDPLASEVSHYVSENQASNCYLKFTGVPLEHMEMVEPLMRTTLENLYSGTDGDGIDLAQMREFLSHLILTQLSELETSPRDTLAYAIIGDALYGNTCQDLEHRVDKVSWYRVLLTQPLSFWRDLLRQFLLDQPSVVVLARPSAAEAERLHLEEEELRQERVMQLGREGLERKQREIDIAESINEVSHYVSENQASNCYLKFTGVPLEHMEMVEPLMRTTLENLYSGTDGDGIDLAQMREFLSHLILTQLSELETSPRDTLAYAIIGDALYGNTCQDLEHRVDKVSWYRVLLTQPLSFWRDLLRQFLLDQPSVVVLARPSAAEAERLHLEEEELRQERVMQLGREGLERKQREIDIAESINEIPPPSSMLSSLPIPSPASVVFHSVEAYNNHPSSDASRATLTPDPPFFPLSKLPLRMQLDHLNTKFVTLTAVLDSSMLSTSDRLYLPLLLELFFESSLLKNGTTLMPYETVIRRLSAEMVEFSAEMGLSLAGTNRLASQLLTAYEETLILLRSYINGSRDWDPLLLESAKSSLMFDVIYREDTVADVVQQSLLSYYRQVSLSYNRELLSMIAGVSLAEVQWVAKHYLTPLLHPSSSRTVVVCHPSEVNETIAALTSMGHEVEEVVSLAESRFS</sequence>
<dbReference type="OrthoDB" id="4953at2759"/>
<name>A0A8B7NWW9_HYAAZ</name>
<gene>
    <name evidence="5" type="primary">LOC108674753</name>
</gene>
<reference evidence="5" key="1">
    <citation type="submission" date="2025-08" db="UniProtKB">
        <authorList>
            <consortium name="RefSeq"/>
        </authorList>
    </citation>
    <scope>IDENTIFICATION</scope>
    <source>
        <tissue evidence="5">Whole organism</tissue>
    </source>
</reference>
<dbReference type="GeneID" id="108674753"/>
<keyword evidence="1" id="KW-0732">Signal</keyword>
<dbReference type="PANTHER" id="PTHR43016">
    <property type="entry name" value="PRESEQUENCE PROTEASE"/>
    <property type="match status" value="1"/>
</dbReference>